<organism evidence="2 3">
    <name type="scientific">Candidatus Endonucleibacter bathymodioli</name>
    <dbReference type="NCBI Taxonomy" id="539814"/>
    <lineage>
        <taxon>Bacteria</taxon>
        <taxon>Pseudomonadati</taxon>
        <taxon>Pseudomonadota</taxon>
        <taxon>Gammaproteobacteria</taxon>
        <taxon>Oceanospirillales</taxon>
        <taxon>Endozoicomonadaceae</taxon>
        <taxon>Candidatus Endonucleibacter</taxon>
    </lineage>
</organism>
<evidence type="ECO:0000259" key="1">
    <source>
        <dbReference type="SMART" id="SM00563"/>
    </source>
</evidence>
<keyword evidence="3" id="KW-1185">Reference proteome</keyword>
<dbReference type="EMBL" id="JASXSV010000001">
    <property type="protein sequence ID" value="MDP0587717.1"/>
    <property type="molecule type" value="Genomic_DNA"/>
</dbReference>
<dbReference type="AlphaFoldDB" id="A0AA90NJL0"/>
<proteinExistence type="predicted"/>
<evidence type="ECO:0000313" key="2">
    <source>
        <dbReference type="EMBL" id="MDP0587717.1"/>
    </source>
</evidence>
<keyword evidence="2" id="KW-0012">Acyltransferase</keyword>
<dbReference type="Pfam" id="PF01553">
    <property type="entry name" value="Acyltransferase"/>
    <property type="match status" value="1"/>
</dbReference>
<dbReference type="PANTHER" id="PTHR30068">
    <property type="entry name" value="URONATE ISOMERASE"/>
    <property type="match status" value="1"/>
</dbReference>
<name>A0AA90NJL0_9GAMM</name>
<dbReference type="InterPro" id="IPR002123">
    <property type="entry name" value="Plipid/glycerol_acylTrfase"/>
</dbReference>
<evidence type="ECO:0000313" key="3">
    <source>
        <dbReference type="Proteomes" id="UP001178148"/>
    </source>
</evidence>
<dbReference type="PANTHER" id="PTHR30068:SF3">
    <property type="entry name" value="PHOSPHOLIPID_GLYCEROL ACYLTRANSFERASE DOMAIN-CONTAINING PROTEIN"/>
    <property type="match status" value="1"/>
</dbReference>
<keyword evidence="2" id="KW-0808">Transferase</keyword>
<dbReference type="Proteomes" id="UP001178148">
    <property type="component" value="Unassembled WGS sequence"/>
</dbReference>
<feature type="domain" description="Phospholipid/glycerol acyltransferase" evidence="1">
    <location>
        <begin position="102"/>
        <end position="239"/>
    </location>
</feature>
<dbReference type="GO" id="GO:0019698">
    <property type="term" value="P:D-galacturonate catabolic process"/>
    <property type="evidence" value="ECO:0007669"/>
    <property type="project" value="TreeGrafter"/>
</dbReference>
<reference evidence="2 3" key="1">
    <citation type="journal article" date="2023" name="bioRxiv">
        <title>An intranuclear bacterial parasite of deep-sea mussels expresses apoptosis inhibitors acquired from its host.</title>
        <authorList>
            <person name="Gonzalez Porras M.A."/>
            <person name="Assie A."/>
            <person name="Tietjen M."/>
            <person name="Violette M."/>
            <person name="Kleiner M."/>
            <person name="Gruber-Vodicka H."/>
            <person name="Dubilier N."/>
            <person name="Leisch N."/>
        </authorList>
    </citation>
    <scope>NUCLEOTIDE SEQUENCE [LARGE SCALE GENOMIC DNA]</scope>
    <source>
        <strain evidence="2">IAP13</strain>
    </source>
</reference>
<protein>
    <submittedName>
        <fullName evidence="2">1-acyl-sn-glycerol-3-phosphate acyltransferase</fullName>
    </submittedName>
</protein>
<dbReference type="GO" id="GO:0042840">
    <property type="term" value="P:D-glucuronate catabolic process"/>
    <property type="evidence" value="ECO:0007669"/>
    <property type="project" value="TreeGrafter"/>
</dbReference>
<sequence length="386" mass="44598">MQQFDEIRPYHDDEVRPTLNRLLADRCFLNVLARHRYPVLTEKYGRLLEWLVGIFFRSKVRNINSIHELQSAVKPYVSNIIEKTTDRVSFSGIENLKSDGANLFLSNHRDIVLDPAFVHYGMYLHRLETPRIAIGDNLLSRPFASDLMRLNKSFIVRRSVSDRREKLKVYQTLSAYIQHSIDTGHSIWLAQREGRAKDGNDLTDTALIKMLYMSKKGLGMTFADNINSLHIVPVAISYEYDPCDERKAIELQGIAEVGQYQKAADEDMKSMAIGIEGFKGHVHVSFGSQLDGLYPRASDVSEAVDRQIHANYKLHPSNYIAWEKVRQSYPDIQVPDIYQAFPEHDIKVKRQEFLKRMEGVSENLHPWIYDMYARPVINHFKKTGLV</sequence>
<dbReference type="SUPFAM" id="SSF69593">
    <property type="entry name" value="Glycerol-3-phosphate (1)-acyltransferase"/>
    <property type="match status" value="1"/>
</dbReference>
<comment type="caution">
    <text evidence="2">The sequence shown here is derived from an EMBL/GenBank/DDBJ whole genome shotgun (WGS) entry which is preliminary data.</text>
</comment>
<dbReference type="GO" id="GO:0016746">
    <property type="term" value="F:acyltransferase activity"/>
    <property type="evidence" value="ECO:0007669"/>
    <property type="project" value="UniProtKB-KW"/>
</dbReference>
<gene>
    <name evidence="2" type="ORF">QS748_00280</name>
</gene>
<accession>A0AA90NJL0</accession>
<dbReference type="SMART" id="SM00563">
    <property type="entry name" value="PlsC"/>
    <property type="match status" value="1"/>
</dbReference>